<feature type="region of interest" description="Disordered" evidence="1">
    <location>
        <begin position="161"/>
        <end position="184"/>
    </location>
</feature>
<feature type="signal peptide" evidence="2">
    <location>
        <begin position="1"/>
        <end position="33"/>
    </location>
</feature>
<gene>
    <name evidence="3" type="ORF">INQ41_04320</name>
</gene>
<dbReference type="PIRSF" id="PIRSF014995">
    <property type="entry name" value="UCP014995"/>
    <property type="match status" value="1"/>
</dbReference>
<accession>A0A7S6UH89</accession>
<keyword evidence="2" id="KW-0732">Signal</keyword>
<reference evidence="3 4" key="1">
    <citation type="submission" date="2020-10" db="EMBL/GenBank/DDBJ databases">
        <title>complete genome sequencing of Lysobacter sp. H21R20.</title>
        <authorList>
            <person name="Bae J.-W."/>
            <person name="Lee S.-Y."/>
        </authorList>
    </citation>
    <scope>NUCLEOTIDE SEQUENCE [LARGE SCALE GENOMIC DNA]</scope>
    <source>
        <strain evidence="3 4">H21R20</strain>
    </source>
</reference>
<protein>
    <submittedName>
        <fullName evidence="3">DUF2271 domain-containing protein</fullName>
    </submittedName>
</protein>
<dbReference type="KEGG" id="lcic:INQ41_04320"/>
<evidence type="ECO:0000313" key="3">
    <source>
        <dbReference type="EMBL" id="QOW20261.1"/>
    </source>
</evidence>
<name>A0A7S6UH89_9GAMM</name>
<proteinExistence type="predicted"/>
<feature type="chain" id="PRO_5032931273" evidence="2">
    <location>
        <begin position="34"/>
        <end position="184"/>
    </location>
</feature>
<evidence type="ECO:0000256" key="2">
    <source>
        <dbReference type="SAM" id="SignalP"/>
    </source>
</evidence>
<evidence type="ECO:0000313" key="4">
    <source>
        <dbReference type="Proteomes" id="UP000594059"/>
    </source>
</evidence>
<dbReference type="AlphaFoldDB" id="A0A7S6UH89"/>
<dbReference type="Pfam" id="PF10029">
    <property type="entry name" value="DUF2271"/>
    <property type="match status" value="1"/>
</dbReference>
<keyword evidence="4" id="KW-1185">Reference proteome</keyword>
<sequence length="184" mass="20216">MPHRLFSKPPARLRAIATAALLAMLVLPAALPAAELDISVEIPRLNVSEYHRPYVAMWLERPDHSVAANLAVWYDVEMKAGEGSKWLKDMRQWWRRSGRSTPMPVDGVSGATRPAGQHQLRFNDAKGPLKGLPPGKYELVIEAAREVGGREVVSVPITWPGSSPQQLKAKGTSELGQVRVSITP</sequence>
<dbReference type="EMBL" id="CP063656">
    <property type="protein sequence ID" value="QOW20261.1"/>
    <property type="molecule type" value="Genomic_DNA"/>
</dbReference>
<dbReference type="InterPro" id="IPR014469">
    <property type="entry name" value="DUF2271"/>
</dbReference>
<organism evidence="3 4">
    <name type="scientific">Novilysobacter ciconiae</name>
    <dbReference type="NCBI Taxonomy" id="2781022"/>
    <lineage>
        <taxon>Bacteria</taxon>
        <taxon>Pseudomonadati</taxon>
        <taxon>Pseudomonadota</taxon>
        <taxon>Gammaproteobacteria</taxon>
        <taxon>Lysobacterales</taxon>
        <taxon>Lysobacteraceae</taxon>
        <taxon>Novilysobacter</taxon>
    </lineage>
</organism>
<evidence type="ECO:0000256" key="1">
    <source>
        <dbReference type="SAM" id="MobiDB-lite"/>
    </source>
</evidence>
<dbReference type="Proteomes" id="UP000594059">
    <property type="component" value="Chromosome"/>
</dbReference>